<dbReference type="PaxDb" id="411470-RUMGNA_02935"/>
<organism evidence="1 2">
    <name type="scientific">Mediterraneibacter gnavus (strain ATCC 29149 / DSM 114966 / JCM 6515 / VPI C7-9)</name>
    <name type="common">Ruminococcus gnavus</name>
    <dbReference type="NCBI Taxonomy" id="411470"/>
    <lineage>
        <taxon>Bacteria</taxon>
        <taxon>Bacillati</taxon>
        <taxon>Bacillota</taxon>
        <taxon>Clostridia</taxon>
        <taxon>Lachnospirales</taxon>
        <taxon>Lachnospiraceae</taxon>
        <taxon>Mediterraneibacter</taxon>
    </lineage>
</organism>
<accession>A7B5T9</accession>
<evidence type="ECO:0000313" key="1">
    <source>
        <dbReference type="EMBL" id="EDN76759.1"/>
    </source>
</evidence>
<evidence type="ECO:0000313" key="2">
    <source>
        <dbReference type="Proteomes" id="UP000004410"/>
    </source>
</evidence>
<comment type="caution">
    <text evidence="1">The sequence shown here is derived from an EMBL/GenBank/DDBJ whole genome shotgun (WGS) entry which is preliminary data.</text>
</comment>
<proteinExistence type="predicted"/>
<dbReference type="Proteomes" id="UP000004410">
    <property type="component" value="Unassembled WGS sequence"/>
</dbReference>
<dbReference type="EMBL" id="AAYG02000023">
    <property type="protein sequence ID" value="EDN76759.1"/>
    <property type="molecule type" value="Genomic_DNA"/>
</dbReference>
<protein>
    <submittedName>
        <fullName evidence="1">Uncharacterized protein</fullName>
    </submittedName>
</protein>
<name>A7B5T9_MEDG7</name>
<dbReference type="AlphaFoldDB" id="A7B5T9"/>
<reference evidence="1 2" key="1">
    <citation type="submission" date="2007-04" db="EMBL/GenBank/DDBJ databases">
        <authorList>
            <person name="Fulton L."/>
            <person name="Clifton S."/>
            <person name="Fulton B."/>
            <person name="Xu J."/>
            <person name="Minx P."/>
            <person name="Pepin K.H."/>
            <person name="Johnson M."/>
            <person name="Thiruvilangam P."/>
            <person name="Bhonagiri V."/>
            <person name="Nash W.E."/>
            <person name="Mardis E.R."/>
            <person name="Wilson R.K."/>
        </authorList>
    </citation>
    <scope>NUCLEOTIDE SEQUENCE [LARGE SCALE GENOMIC DNA]</scope>
    <source>
        <strain evidence="1 2">ATCC 29149</strain>
    </source>
</reference>
<sequence>MVWFLFLRKTDNYKFFVAKRENIFLFSVLFLQKTSAIL</sequence>
<gene>
    <name evidence="1" type="ORF">RUMGNA_02935</name>
</gene>
<reference evidence="1 2" key="2">
    <citation type="submission" date="2007-06" db="EMBL/GenBank/DDBJ databases">
        <title>Draft genome sequence of Ruminococcus gnavus (ATCC 29149).</title>
        <authorList>
            <person name="Sudarsanam P."/>
            <person name="Ley R."/>
            <person name="Guruge J."/>
            <person name="Turnbaugh P.J."/>
            <person name="Mahowald M."/>
            <person name="Liep D."/>
            <person name="Gordon J."/>
        </authorList>
    </citation>
    <scope>NUCLEOTIDE SEQUENCE [LARGE SCALE GENOMIC DNA]</scope>
    <source>
        <strain evidence="1 2">ATCC 29149</strain>
    </source>
</reference>